<dbReference type="PANTHER" id="PTHR37812:SF1">
    <property type="entry name" value="MU-LIKE PROPHAGE FLUMU PROTEIN C"/>
    <property type="match status" value="1"/>
</dbReference>
<dbReference type="Gene3D" id="1.10.10.60">
    <property type="entry name" value="Homeodomain-like"/>
    <property type="match status" value="1"/>
</dbReference>
<dbReference type="STRING" id="415015.SAMN05660462_00007"/>
<evidence type="ECO:0000259" key="1">
    <source>
        <dbReference type="Pfam" id="PF08765"/>
    </source>
</evidence>
<organism evidence="2 3">
    <name type="scientific">Proteiniborus ethanoligenes</name>
    <dbReference type="NCBI Taxonomy" id="415015"/>
    <lineage>
        <taxon>Bacteria</taxon>
        <taxon>Bacillati</taxon>
        <taxon>Bacillota</taxon>
        <taxon>Clostridia</taxon>
        <taxon>Eubacteriales</taxon>
        <taxon>Proteiniborus</taxon>
    </lineage>
</organism>
<proteinExistence type="predicted"/>
<gene>
    <name evidence="2" type="ORF">SAMN05660462_00007</name>
</gene>
<dbReference type="PANTHER" id="PTHR37812">
    <property type="entry name" value="MU-LIKE PROPHAGE FLUMU PROTEIN C"/>
    <property type="match status" value="1"/>
</dbReference>
<evidence type="ECO:0000313" key="2">
    <source>
        <dbReference type="EMBL" id="SDY43023.1"/>
    </source>
</evidence>
<dbReference type="SUPFAM" id="SSF46689">
    <property type="entry name" value="Homeodomain-like"/>
    <property type="match status" value="1"/>
</dbReference>
<accession>A0A1H3JSX2</accession>
<reference evidence="2 3" key="1">
    <citation type="submission" date="2016-10" db="EMBL/GenBank/DDBJ databases">
        <authorList>
            <person name="de Groot N.N."/>
        </authorList>
    </citation>
    <scope>NUCLEOTIDE SEQUENCE [LARGE SCALE GENOMIC DNA]</scope>
    <source>
        <strain evidence="2 3">DSM 21650</strain>
    </source>
</reference>
<dbReference type="NCBIfam" id="NF040785">
    <property type="entry name" value="CD3324_fam"/>
    <property type="match status" value="1"/>
</dbReference>
<keyword evidence="3" id="KW-1185">Reference proteome</keyword>
<dbReference type="RefSeq" id="WP_091725482.1">
    <property type="nucleotide sequence ID" value="NZ_FNQE01000001.1"/>
</dbReference>
<dbReference type="OrthoDB" id="9800398at2"/>
<feature type="domain" description="Mor transcription activator" evidence="1">
    <location>
        <begin position="7"/>
        <end position="84"/>
    </location>
</feature>
<dbReference type="InterPro" id="IPR009057">
    <property type="entry name" value="Homeodomain-like_sf"/>
</dbReference>
<dbReference type="EMBL" id="FNQE01000001">
    <property type="protein sequence ID" value="SDY43023.1"/>
    <property type="molecule type" value="Genomic_DNA"/>
</dbReference>
<protein>
    <submittedName>
        <fullName evidence="2">Mor transcription activator family protein</fullName>
    </submittedName>
</protein>
<dbReference type="Proteomes" id="UP000198625">
    <property type="component" value="Unassembled WGS sequence"/>
</dbReference>
<dbReference type="InterPro" id="IPR052411">
    <property type="entry name" value="c-mor_Regulatory_Protein"/>
</dbReference>
<evidence type="ECO:0000313" key="3">
    <source>
        <dbReference type="Proteomes" id="UP000198625"/>
    </source>
</evidence>
<name>A0A1H3JSX2_9FIRM</name>
<sequence length="89" mass="10256">MSYKKGAEVLPAHLLKEVQKYIDGGLIYIPKKSPRVGWGYLNGSRKSLEKRNMKIFQSFKSGMPIKEIAQSYYLSEETIKKIVYGKKQL</sequence>
<dbReference type="InterPro" id="IPR049739">
    <property type="entry name" value="YraL-like"/>
</dbReference>
<dbReference type="AlphaFoldDB" id="A0A1H3JSX2"/>
<dbReference type="Pfam" id="PF08765">
    <property type="entry name" value="Mor"/>
    <property type="match status" value="1"/>
</dbReference>
<dbReference type="InterPro" id="IPR014875">
    <property type="entry name" value="Mor_transcription_activator"/>
</dbReference>